<name>A0AAV5BRT0_ELECO</name>
<dbReference type="AlphaFoldDB" id="A0AAV5BRT0"/>
<evidence type="ECO:0000313" key="2">
    <source>
        <dbReference type="Proteomes" id="UP001054889"/>
    </source>
</evidence>
<comment type="caution">
    <text evidence="1">The sequence shown here is derived from an EMBL/GenBank/DDBJ whole genome shotgun (WGS) entry which is preliminary data.</text>
</comment>
<proteinExistence type="predicted"/>
<dbReference type="EMBL" id="BQKI01000002">
    <property type="protein sequence ID" value="GJM88323.1"/>
    <property type="molecule type" value="Genomic_DNA"/>
</dbReference>
<dbReference type="PANTHER" id="PTHR31115:SF3">
    <property type="entry name" value="EXPRESSED PROTEIN"/>
    <property type="match status" value="1"/>
</dbReference>
<reference evidence="1" key="2">
    <citation type="submission" date="2021-12" db="EMBL/GenBank/DDBJ databases">
        <title>Resequencing data analysis of finger millet.</title>
        <authorList>
            <person name="Hatakeyama M."/>
            <person name="Aluri S."/>
            <person name="Balachadran M.T."/>
            <person name="Sivarajan S.R."/>
            <person name="Poveda L."/>
            <person name="Shimizu-Inatsugi R."/>
            <person name="Schlapbach R."/>
            <person name="Sreeman S.M."/>
            <person name="Shimizu K.K."/>
        </authorList>
    </citation>
    <scope>NUCLEOTIDE SEQUENCE</scope>
</reference>
<keyword evidence="2" id="KW-1185">Reference proteome</keyword>
<dbReference type="PANTHER" id="PTHR31115">
    <property type="entry name" value="OS05G0107300 PROTEIN"/>
    <property type="match status" value="1"/>
</dbReference>
<gene>
    <name evidence="1" type="primary">ga04373</name>
    <name evidence="1" type="ORF">PR202_ga04373</name>
</gene>
<reference evidence="1" key="1">
    <citation type="journal article" date="2018" name="DNA Res.">
        <title>Multiple hybrid de novo genome assembly of finger millet, an orphan allotetraploid crop.</title>
        <authorList>
            <person name="Hatakeyama M."/>
            <person name="Aluri S."/>
            <person name="Balachadran M.T."/>
            <person name="Sivarajan S.R."/>
            <person name="Patrignani A."/>
            <person name="Gruter S."/>
            <person name="Poveda L."/>
            <person name="Shimizu-Inatsugi R."/>
            <person name="Baeten J."/>
            <person name="Francoijs K.J."/>
            <person name="Nataraja K.N."/>
            <person name="Reddy Y.A.N."/>
            <person name="Phadnis S."/>
            <person name="Ravikumar R.L."/>
            <person name="Schlapbach R."/>
            <person name="Sreeman S.M."/>
            <person name="Shimizu K.K."/>
        </authorList>
    </citation>
    <scope>NUCLEOTIDE SEQUENCE</scope>
</reference>
<dbReference type="Proteomes" id="UP001054889">
    <property type="component" value="Unassembled WGS sequence"/>
</dbReference>
<accession>A0AAV5BRT0</accession>
<evidence type="ECO:0000313" key="1">
    <source>
        <dbReference type="EMBL" id="GJM88323.1"/>
    </source>
</evidence>
<organism evidence="1 2">
    <name type="scientific">Eleusine coracana subsp. coracana</name>
    <dbReference type="NCBI Taxonomy" id="191504"/>
    <lineage>
        <taxon>Eukaryota</taxon>
        <taxon>Viridiplantae</taxon>
        <taxon>Streptophyta</taxon>
        <taxon>Embryophyta</taxon>
        <taxon>Tracheophyta</taxon>
        <taxon>Spermatophyta</taxon>
        <taxon>Magnoliopsida</taxon>
        <taxon>Liliopsida</taxon>
        <taxon>Poales</taxon>
        <taxon>Poaceae</taxon>
        <taxon>PACMAD clade</taxon>
        <taxon>Chloridoideae</taxon>
        <taxon>Cynodonteae</taxon>
        <taxon>Eleusininae</taxon>
        <taxon>Eleusine</taxon>
    </lineage>
</organism>
<protein>
    <submittedName>
        <fullName evidence="1">Uncharacterized protein</fullName>
    </submittedName>
</protein>
<sequence>MRGPDGLVLDSDWKYNDDLSHRSGNSMQKAKVWPELRYSEMCFSDRIIIELSEVGVSVEPVPDLAQSEDEDINTEICKLEGQLRKEGIFTASHGQAFVDSI</sequence>